<dbReference type="SUPFAM" id="SSF46946">
    <property type="entry name" value="S13-like H2TH domain"/>
    <property type="match status" value="1"/>
</dbReference>
<dbReference type="OrthoDB" id="525520at2759"/>
<dbReference type="InterPro" id="IPR027437">
    <property type="entry name" value="Rbsml_uS13_C"/>
</dbReference>
<dbReference type="EMBL" id="KV454542">
    <property type="protein sequence ID" value="ODV66404.1"/>
    <property type="molecule type" value="Genomic_DNA"/>
</dbReference>
<proteinExistence type="inferred from homology"/>
<accession>A0A1E4RGK7</accession>
<evidence type="ECO:0000313" key="6">
    <source>
        <dbReference type="EMBL" id="ODV66404.1"/>
    </source>
</evidence>
<dbReference type="InterPro" id="IPR001892">
    <property type="entry name" value="Ribosomal_uS13"/>
</dbReference>
<dbReference type="FunFam" id="1.10.8.50:FF:000001">
    <property type="entry name" value="30S ribosomal protein S13"/>
    <property type="match status" value="1"/>
</dbReference>
<evidence type="ECO:0000256" key="2">
    <source>
        <dbReference type="ARBA" id="ARBA00022980"/>
    </source>
</evidence>
<organism evidence="6 7">
    <name type="scientific">Hyphopichia burtonii NRRL Y-1933</name>
    <dbReference type="NCBI Taxonomy" id="984485"/>
    <lineage>
        <taxon>Eukaryota</taxon>
        <taxon>Fungi</taxon>
        <taxon>Dikarya</taxon>
        <taxon>Ascomycota</taxon>
        <taxon>Saccharomycotina</taxon>
        <taxon>Pichiomycetes</taxon>
        <taxon>Debaryomycetaceae</taxon>
        <taxon>Hyphopichia</taxon>
    </lineage>
</organism>
<dbReference type="PANTHER" id="PTHR10871">
    <property type="entry name" value="30S RIBOSOMAL PROTEIN S13/40S RIBOSOMAL PROTEIN S18"/>
    <property type="match status" value="1"/>
</dbReference>
<sequence length="121" mass="13514">MAVHIFGKAIKHNALVRIGLAKRIFGVGYNTAERLCAKVGIYPQMRMNQLTEPQIMAINKELSEMAVENELKAKILSDIKLKRSIGSYAGQRHAAGLPVRGQRTRNNGYIAGKLNKVERRL</sequence>
<dbReference type="PROSITE" id="PS00646">
    <property type="entry name" value="RIBOSOMAL_S13_1"/>
    <property type="match status" value="1"/>
</dbReference>
<dbReference type="Gene3D" id="1.10.8.50">
    <property type="match status" value="1"/>
</dbReference>
<dbReference type="PROSITE" id="PS50159">
    <property type="entry name" value="RIBOSOMAL_S13_2"/>
    <property type="match status" value="1"/>
</dbReference>
<dbReference type="GO" id="GO:0003723">
    <property type="term" value="F:RNA binding"/>
    <property type="evidence" value="ECO:0007669"/>
    <property type="project" value="InterPro"/>
</dbReference>
<reference evidence="7" key="1">
    <citation type="submission" date="2016-05" db="EMBL/GenBank/DDBJ databases">
        <title>Comparative genomics of biotechnologically important yeasts.</title>
        <authorList>
            <consortium name="DOE Joint Genome Institute"/>
            <person name="Riley R."/>
            <person name="Haridas S."/>
            <person name="Wolfe K.H."/>
            <person name="Lopes M.R."/>
            <person name="Hittinger C.T."/>
            <person name="Goker M."/>
            <person name="Salamov A."/>
            <person name="Wisecaver J."/>
            <person name="Long T.M."/>
            <person name="Aerts A.L."/>
            <person name="Barry K."/>
            <person name="Choi C."/>
            <person name="Clum A."/>
            <person name="Coughlan A.Y."/>
            <person name="Deshpande S."/>
            <person name="Douglass A.P."/>
            <person name="Hanson S.J."/>
            <person name="Klenk H.-P."/>
            <person name="Labutti K."/>
            <person name="Lapidus A."/>
            <person name="Lindquist E."/>
            <person name="Lipzen A."/>
            <person name="Meier-Kolthoff J.P."/>
            <person name="Ohm R.A."/>
            <person name="Otillar R.P."/>
            <person name="Pangilinan J."/>
            <person name="Peng Y."/>
            <person name="Rokas A."/>
            <person name="Rosa C.A."/>
            <person name="Scheuner C."/>
            <person name="Sibirny A.A."/>
            <person name="Slot J.C."/>
            <person name="Stielow J.B."/>
            <person name="Sun H."/>
            <person name="Kurtzman C.P."/>
            <person name="Blackwell M."/>
            <person name="Grigoriev I.V."/>
            <person name="Jeffries T.W."/>
        </authorList>
    </citation>
    <scope>NUCLEOTIDE SEQUENCE [LARGE SCALE GENOMIC DNA]</scope>
    <source>
        <strain evidence="7">NRRL Y-1933</strain>
    </source>
</reference>
<dbReference type="GO" id="GO:0005763">
    <property type="term" value="C:mitochondrial small ribosomal subunit"/>
    <property type="evidence" value="ECO:0007669"/>
    <property type="project" value="EnsemblFungi"/>
</dbReference>
<dbReference type="RefSeq" id="XP_020075471.1">
    <property type="nucleotide sequence ID" value="XM_020220190.1"/>
</dbReference>
<name>A0A1E4RGK7_9ASCO</name>
<gene>
    <name evidence="6" type="ORF">HYPBUDRAFT_149274</name>
</gene>
<dbReference type="InterPro" id="IPR018269">
    <property type="entry name" value="Ribosomal_uS13_CS"/>
</dbReference>
<dbReference type="STRING" id="984485.A0A1E4RGK7"/>
<dbReference type="PIRSF" id="PIRSF002134">
    <property type="entry name" value="Ribosomal_S13"/>
    <property type="match status" value="1"/>
</dbReference>
<evidence type="ECO:0000313" key="7">
    <source>
        <dbReference type="Proteomes" id="UP000095085"/>
    </source>
</evidence>
<evidence type="ECO:0000256" key="1">
    <source>
        <dbReference type="ARBA" id="ARBA00008080"/>
    </source>
</evidence>
<dbReference type="Gene3D" id="4.10.910.10">
    <property type="entry name" value="30s ribosomal protein s13, domain 2"/>
    <property type="match status" value="1"/>
</dbReference>
<comment type="similarity">
    <text evidence="1 5">Belongs to the universal ribosomal protein uS13 family.</text>
</comment>
<evidence type="ECO:0000256" key="5">
    <source>
        <dbReference type="RuleBase" id="RU003830"/>
    </source>
</evidence>
<protein>
    <recommendedName>
        <fullName evidence="4">Small ribosomal subunit protein uS13m</fullName>
    </recommendedName>
</protein>
<keyword evidence="3 5" id="KW-0687">Ribonucleoprotein</keyword>
<dbReference type="Pfam" id="PF00416">
    <property type="entry name" value="Ribosomal_S13"/>
    <property type="match status" value="1"/>
</dbReference>
<dbReference type="InterPro" id="IPR010979">
    <property type="entry name" value="Ribosomal_uS13-like_H2TH"/>
</dbReference>
<dbReference type="AlphaFoldDB" id="A0A1E4RGK7"/>
<keyword evidence="2 5" id="KW-0689">Ribosomal protein</keyword>
<dbReference type="GO" id="GO:0003735">
    <property type="term" value="F:structural constituent of ribosome"/>
    <property type="evidence" value="ECO:0007669"/>
    <property type="project" value="EnsemblFungi"/>
</dbReference>
<dbReference type="GO" id="GO:0005777">
    <property type="term" value="C:peroxisome"/>
    <property type="evidence" value="ECO:0007669"/>
    <property type="project" value="EnsemblFungi"/>
</dbReference>
<dbReference type="Proteomes" id="UP000095085">
    <property type="component" value="Unassembled WGS sequence"/>
</dbReference>
<keyword evidence="7" id="KW-1185">Reference proteome</keyword>
<evidence type="ECO:0000256" key="4">
    <source>
        <dbReference type="ARBA" id="ARBA00040757"/>
    </source>
</evidence>
<dbReference type="GO" id="GO:0006412">
    <property type="term" value="P:translation"/>
    <property type="evidence" value="ECO:0007669"/>
    <property type="project" value="InterPro"/>
</dbReference>
<dbReference type="PANTHER" id="PTHR10871:SF1">
    <property type="entry name" value="SMALL RIBOSOMAL SUBUNIT PROTEIN US13M"/>
    <property type="match status" value="1"/>
</dbReference>
<dbReference type="GeneID" id="30994740"/>
<evidence type="ECO:0000256" key="3">
    <source>
        <dbReference type="ARBA" id="ARBA00023274"/>
    </source>
</evidence>